<dbReference type="Proteomes" id="UP000564644">
    <property type="component" value="Unassembled WGS sequence"/>
</dbReference>
<dbReference type="PANTHER" id="PTHR22946">
    <property type="entry name" value="DIENELACTONE HYDROLASE DOMAIN-CONTAINING PROTEIN-RELATED"/>
    <property type="match status" value="1"/>
</dbReference>
<keyword evidence="2" id="KW-1185">Reference proteome</keyword>
<dbReference type="AlphaFoldDB" id="A0A7X0SQ03"/>
<keyword evidence="1" id="KW-0378">Hydrolase</keyword>
<dbReference type="InterPro" id="IPR025890">
    <property type="entry name" value="Abhydrolase_bac"/>
</dbReference>
<dbReference type="PANTHER" id="PTHR22946:SF8">
    <property type="entry name" value="ACETYL XYLAN ESTERASE DOMAIN-CONTAINING PROTEIN"/>
    <property type="match status" value="1"/>
</dbReference>
<organism evidence="1 2">
    <name type="scientific">Cohnella zeiphila</name>
    <dbReference type="NCBI Taxonomy" id="2761120"/>
    <lineage>
        <taxon>Bacteria</taxon>
        <taxon>Bacillati</taxon>
        <taxon>Bacillota</taxon>
        <taxon>Bacilli</taxon>
        <taxon>Bacillales</taxon>
        <taxon>Paenibacillaceae</taxon>
        <taxon>Cohnella</taxon>
    </lineage>
</organism>
<accession>A0A7X0SQ03</accession>
<protein>
    <submittedName>
        <fullName evidence="1">Dienelactone hydrolase family protein</fullName>
    </submittedName>
</protein>
<evidence type="ECO:0000313" key="2">
    <source>
        <dbReference type="Proteomes" id="UP000564644"/>
    </source>
</evidence>
<proteinExistence type="predicted"/>
<dbReference type="EMBL" id="JACJVO010000031">
    <property type="protein sequence ID" value="MBB6733966.1"/>
    <property type="molecule type" value="Genomic_DNA"/>
</dbReference>
<dbReference type="SUPFAM" id="SSF53474">
    <property type="entry name" value="alpha/beta-Hydrolases"/>
    <property type="match status" value="1"/>
</dbReference>
<dbReference type="Gene3D" id="3.40.50.1820">
    <property type="entry name" value="alpha/beta hydrolase"/>
    <property type="match status" value="1"/>
</dbReference>
<dbReference type="Pfam" id="PF12715">
    <property type="entry name" value="Abhydrolase_7"/>
    <property type="match status" value="1"/>
</dbReference>
<dbReference type="InterPro" id="IPR050261">
    <property type="entry name" value="FrsA_esterase"/>
</dbReference>
<dbReference type="RefSeq" id="WP_185131614.1">
    <property type="nucleotide sequence ID" value="NZ_JACJVO010000031.1"/>
</dbReference>
<evidence type="ECO:0000313" key="1">
    <source>
        <dbReference type="EMBL" id="MBB6733966.1"/>
    </source>
</evidence>
<reference evidence="1 2" key="1">
    <citation type="submission" date="2020-08" db="EMBL/GenBank/DDBJ databases">
        <title>Cohnella phylogeny.</title>
        <authorList>
            <person name="Dunlap C."/>
        </authorList>
    </citation>
    <scope>NUCLEOTIDE SEQUENCE [LARGE SCALE GENOMIC DNA]</scope>
    <source>
        <strain evidence="1 2">CBP 2801</strain>
    </source>
</reference>
<comment type="caution">
    <text evidence="1">The sequence shown here is derived from an EMBL/GenBank/DDBJ whole genome shotgun (WGS) entry which is preliminary data.</text>
</comment>
<gene>
    <name evidence="1" type="ORF">H7C18_23865</name>
</gene>
<dbReference type="GO" id="GO:0016787">
    <property type="term" value="F:hydrolase activity"/>
    <property type="evidence" value="ECO:0007669"/>
    <property type="project" value="UniProtKB-KW"/>
</dbReference>
<sequence>MEQLHARTPDYAFHAESYREGELWRAGLAAALRDALALPSMEGGLAPPVLLERTDCGTYIREHMEMATAPHLTMPFYLLTPKEAQPLYPAVLACPGHGYGYKQLLGLLPDGTARTGEPGLYKDYPAELARRGMMVIVPELLGLGDRRLERDRDKEPEANSCFSLAMNLLMAGKTLAGFRVHEMMRCIDYVLSRGDVAPERIGCMGFSGGGFVCALTAALDERIAATVISGYTNTFRDSTMAKPHCSDNYVPGLQRLAEMPDIWGLIAPRPLLIESGEADAGFPLYGALKAIGRLEDVYRAAGAEASLFKDIHPGKHEISGAVAFDWLQDRLGAG</sequence>
<dbReference type="InterPro" id="IPR029058">
    <property type="entry name" value="AB_hydrolase_fold"/>
</dbReference>
<name>A0A7X0SQ03_9BACL</name>